<dbReference type="GeneID" id="74568194"/>
<evidence type="ECO:0000313" key="2">
    <source>
        <dbReference type="EMBL" id="BBL45414.1"/>
    </source>
</evidence>
<keyword evidence="3" id="KW-1185">Reference proteome</keyword>
<keyword evidence="1" id="KW-1133">Transmembrane helix</keyword>
<feature type="transmembrane region" description="Helical" evidence="1">
    <location>
        <begin position="12"/>
        <end position="34"/>
    </location>
</feature>
<accession>A0A915WRM8</accession>
<sequence>MKNRSQGLPLNVIVLAIIAILVLVFLILIFTGGLGRFTTGISSTGPTTQQINSTQCAEYAGTVLSEIESSTDPNTQIDLFSSSSYCSYSCYNTYPQSFTLSNGSTIVCNSGGCQLDGQGSNLCSATG</sequence>
<evidence type="ECO:0000256" key="1">
    <source>
        <dbReference type="SAM" id="Phobius"/>
    </source>
</evidence>
<keyword evidence="1" id="KW-0812">Transmembrane</keyword>
<dbReference type="EMBL" id="AP019769">
    <property type="protein sequence ID" value="BBL45414.1"/>
    <property type="molecule type" value="Genomic_DNA"/>
</dbReference>
<dbReference type="AlphaFoldDB" id="A0A915WRM8"/>
<reference evidence="3" key="1">
    <citation type="journal article" date="2022" name="Int. J. Syst. Evol. Microbiol.">
        <title>Nanobdella aerobiophila gen. nov., sp. nov., a thermoacidophilic, obligate ectosymbiotic archaeon, and proposal of Nanobdellaceae fam. nov., Nanobdellales ord. nov. and Nanobdellia class. nov.</title>
        <authorList>
            <person name="Kato S."/>
            <person name="Ogasawara A."/>
            <person name="Itoh T."/>
            <person name="Sakai H.D."/>
            <person name="Shimizu M."/>
            <person name="Yuki M."/>
            <person name="Kaneko M."/>
            <person name="Takashina T."/>
            <person name="Ohkuma M."/>
        </authorList>
    </citation>
    <scope>NUCLEOTIDE SEQUENCE [LARGE SCALE GENOMIC DNA]</scope>
    <source>
        <strain evidence="3">MJ1</strain>
    </source>
</reference>
<protein>
    <submittedName>
        <fullName evidence="2">Uncharacterized protein</fullName>
    </submittedName>
</protein>
<organism evidence="2 3">
    <name type="scientific">Nanobdella aerobiophila</name>
    <dbReference type="NCBI Taxonomy" id="2586965"/>
    <lineage>
        <taxon>Archaea</taxon>
        <taxon>Nanobdellota</taxon>
        <taxon>Nanobdellia</taxon>
        <taxon>Nanobdellales</taxon>
        <taxon>Nanobdellaceae</taxon>
        <taxon>Nanobdella</taxon>
    </lineage>
</organism>
<dbReference type="RefSeq" id="WP_258393447.1">
    <property type="nucleotide sequence ID" value="NZ_AP019769.1"/>
</dbReference>
<proteinExistence type="predicted"/>
<evidence type="ECO:0000313" key="3">
    <source>
        <dbReference type="Proteomes" id="UP001055553"/>
    </source>
</evidence>
<keyword evidence="1" id="KW-0472">Membrane</keyword>
<dbReference type="Proteomes" id="UP001055553">
    <property type="component" value="Chromosome"/>
</dbReference>
<dbReference type="SMR" id="A0A915WRM8"/>
<dbReference type="KEGG" id="naer:MJ1_0243"/>
<gene>
    <name evidence="2" type="ORF">MJ1_0243</name>
</gene>
<name>A0A915WRM8_9ARCH</name>